<dbReference type="EMBL" id="BQNB010012120">
    <property type="protein sequence ID" value="GJS99494.1"/>
    <property type="molecule type" value="Genomic_DNA"/>
</dbReference>
<dbReference type="Gene3D" id="6.10.140.100">
    <property type="match status" value="1"/>
</dbReference>
<feature type="compositionally biased region" description="Basic and acidic residues" evidence="1">
    <location>
        <begin position="196"/>
        <end position="206"/>
    </location>
</feature>
<feature type="region of interest" description="Disordered" evidence="1">
    <location>
        <begin position="21"/>
        <end position="81"/>
    </location>
</feature>
<accession>A0ABQ5AA27</accession>
<feature type="region of interest" description="Disordered" evidence="1">
    <location>
        <begin position="167"/>
        <end position="279"/>
    </location>
</feature>
<feature type="compositionally biased region" description="Polar residues" evidence="1">
    <location>
        <begin position="264"/>
        <end position="273"/>
    </location>
</feature>
<proteinExistence type="predicted"/>
<evidence type="ECO:0000313" key="3">
    <source>
        <dbReference type="Proteomes" id="UP001151760"/>
    </source>
</evidence>
<dbReference type="Proteomes" id="UP001151760">
    <property type="component" value="Unassembled WGS sequence"/>
</dbReference>
<dbReference type="PROSITE" id="PS50330">
    <property type="entry name" value="UIM"/>
    <property type="match status" value="1"/>
</dbReference>
<dbReference type="InterPro" id="IPR003903">
    <property type="entry name" value="UIM_dom"/>
</dbReference>
<protein>
    <submittedName>
        <fullName evidence="2">Retrovirus-related pol polyprotein from transposon TNT 1-94</fullName>
    </submittedName>
</protein>
<gene>
    <name evidence="2" type="ORF">Tco_0820664</name>
</gene>
<name>A0ABQ5AA27_9ASTR</name>
<dbReference type="SMART" id="SM00726">
    <property type="entry name" value="UIM"/>
    <property type="match status" value="1"/>
</dbReference>
<feature type="region of interest" description="Disordered" evidence="1">
    <location>
        <begin position="387"/>
        <end position="408"/>
    </location>
</feature>
<feature type="compositionally biased region" description="Low complexity" evidence="1">
    <location>
        <begin position="387"/>
        <end position="400"/>
    </location>
</feature>
<organism evidence="2 3">
    <name type="scientific">Tanacetum coccineum</name>
    <dbReference type="NCBI Taxonomy" id="301880"/>
    <lineage>
        <taxon>Eukaryota</taxon>
        <taxon>Viridiplantae</taxon>
        <taxon>Streptophyta</taxon>
        <taxon>Embryophyta</taxon>
        <taxon>Tracheophyta</taxon>
        <taxon>Spermatophyta</taxon>
        <taxon>Magnoliopsida</taxon>
        <taxon>eudicotyledons</taxon>
        <taxon>Gunneridae</taxon>
        <taxon>Pentapetalae</taxon>
        <taxon>asterids</taxon>
        <taxon>campanulids</taxon>
        <taxon>Asterales</taxon>
        <taxon>Asteraceae</taxon>
        <taxon>Asteroideae</taxon>
        <taxon>Anthemideae</taxon>
        <taxon>Anthemidinae</taxon>
        <taxon>Tanacetum</taxon>
    </lineage>
</organism>
<comment type="caution">
    <text evidence="2">The sequence shown here is derived from an EMBL/GenBank/DDBJ whole genome shotgun (WGS) entry which is preliminary data.</text>
</comment>
<keyword evidence="3" id="KW-1185">Reference proteome</keyword>
<evidence type="ECO:0000256" key="1">
    <source>
        <dbReference type="SAM" id="MobiDB-lite"/>
    </source>
</evidence>
<evidence type="ECO:0000313" key="2">
    <source>
        <dbReference type="EMBL" id="GJS99494.1"/>
    </source>
</evidence>
<dbReference type="Pfam" id="PF02809">
    <property type="entry name" value="UIM"/>
    <property type="match status" value="1"/>
</dbReference>
<feature type="compositionally biased region" description="Basic residues" evidence="1">
    <location>
        <begin position="49"/>
        <end position="62"/>
    </location>
</feature>
<reference evidence="2" key="1">
    <citation type="journal article" date="2022" name="Int. J. Mol. Sci.">
        <title>Draft Genome of Tanacetum Coccineum: Genomic Comparison of Closely Related Tanacetum-Family Plants.</title>
        <authorList>
            <person name="Yamashiro T."/>
            <person name="Shiraishi A."/>
            <person name="Nakayama K."/>
            <person name="Satake H."/>
        </authorList>
    </citation>
    <scope>NUCLEOTIDE SEQUENCE</scope>
</reference>
<reference evidence="2" key="2">
    <citation type="submission" date="2022-01" db="EMBL/GenBank/DDBJ databases">
        <authorList>
            <person name="Yamashiro T."/>
            <person name="Shiraishi A."/>
            <person name="Satake H."/>
            <person name="Nakayama K."/>
        </authorList>
    </citation>
    <scope>NUCLEOTIDE SEQUENCE</scope>
</reference>
<sequence length="408" mass="44488">MMKIFGMPIPDALLTDHIKGAPYYDEGNEDQGKKRKPVKETSDAPSLAKRAKAGKVTKKRMPKSSLQLVDEGVPEKELAHDDEEADLQRALELSLKDQGERTQGLARPVVIRETDSRRIQPLPDVQGKGKEKVVDEQAAHDLLTLHTPKQKIPVDQFIFQRRIPMPIKSSRDAESPSLDSELALTDSETESDEEAPEIHAGDHDEGQVGPNLGEQDEGQAGPNPVEQDEGQAGSNPGDAAESQPQSSHVVHAGPNLEHMDSEATDASTQQNPEQMDEEFTITAYPNVQENLKLPTEDQVIIEEPASSTGTLSSLQNLDKELSFTNHFFIEKPQEEEPEKTNIESEVQSMVMVPIHQDTSSVPPMTSPVIDITVSCPVSTTIHAPLPTSTATVTATTTTTSLPPPPPQP</sequence>